<feature type="compositionally biased region" description="Polar residues" evidence="1">
    <location>
        <begin position="33"/>
        <end position="49"/>
    </location>
</feature>
<dbReference type="Proteomes" id="UP000236621">
    <property type="component" value="Unassembled WGS sequence"/>
</dbReference>
<feature type="compositionally biased region" description="Pro residues" evidence="1">
    <location>
        <begin position="126"/>
        <end position="135"/>
    </location>
</feature>
<accession>A0A2K3Q021</accession>
<feature type="compositionally biased region" description="Polar residues" evidence="1">
    <location>
        <begin position="10"/>
        <end position="21"/>
    </location>
</feature>
<dbReference type="OrthoDB" id="5385910at2759"/>
<comment type="caution">
    <text evidence="2">The sequence shown here is derived from an EMBL/GenBank/DDBJ whole genome shotgun (WGS) entry which is preliminary data.</text>
</comment>
<dbReference type="EMBL" id="NRSZ01001256">
    <property type="protein sequence ID" value="PNY20891.1"/>
    <property type="molecule type" value="Genomic_DNA"/>
</dbReference>
<evidence type="ECO:0000313" key="3">
    <source>
        <dbReference type="Proteomes" id="UP000236621"/>
    </source>
</evidence>
<sequence length="247" mass="25597">MPTIPVYISSPINASTASGITPHTKPPDESRPNQETPETRTAPSGQQTYPPAKTGAVPLLPVQTAAPRPFASIQPTPTSSTQNSSPPAPQPGAVPVASGGAKHIPPPPKVGESAPHARPPQTTTIPMPPQMPYQPPVASQPIRGGPSTTTAAPAPHMGGPYPTSLQEQNPAGYSHPPGYQQNVLASEFNSYQRAAHHASVDQGSGMMPSFGQDGEAGVWDAAKKWAAAAGDSLAAAENEVWKRINKD</sequence>
<dbReference type="AlphaFoldDB" id="A0A2K3Q021"/>
<feature type="region of interest" description="Disordered" evidence="1">
    <location>
        <begin position="195"/>
        <end position="214"/>
    </location>
</feature>
<organism evidence="2 3">
    <name type="scientific">Tolypocladium capitatum</name>
    <dbReference type="NCBI Taxonomy" id="45235"/>
    <lineage>
        <taxon>Eukaryota</taxon>
        <taxon>Fungi</taxon>
        <taxon>Dikarya</taxon>
        <taxon>Ascomycota</taxon>
        <taxon>Pezizomycotina</taxon>
        <taxon>Sordariomycetes</taxon>
        <taxon>Hypocreomycetidae</taxon>
        <taxon>Hypocreales</taxon>
        <taxon>Ophiocordycipitaceae</taxon>
        <taxon>Tolypocladium</taxon>
    </lineage>
</organism>
<protein>
    <submittedName>
        <fullName evidence="2">Uncharacterized protein</fullName>
    </submittedName>
</protein>
<name>A0A2K3Q021_9HYPO</name>
<feature type="compositionally biased region" description="Low complexity" evidence="1">
    <location>
        <begin position="72"/>
        <end position="85"/>
    </location>
</feature>
<keyword evidence="3" id="KW-1185">Reference proteome</keyword>
<evidence type="ECO:0000313" key="2">
    <source>
        <dbReference type="EMBL" id="PNY20891.1"/>
    </source>
</evidence>
<gene>
    <name evidence="2" type="ORF">TCAP_07312</name>
</gene>
<evidence type="ECO:0000256" key="1">
    <source>
        <dbReference type="SAM" id="MobiDB-lite"/>
    </source>
</evidence>
<feature type="region of interest" description="Disordered" evidence="1">
    <location>
        <begin position="1"/>
        <end position="180"/>
    </location>
</feature>
<reference evidence="2 3" key="1">
    <citation type="submission" date="2017-08" db="EMBL/GenBank/DDBJ databases">
        <title>Harnessing the power of phylogenomics to disentangle the directionality and signatures of interkingdom host jumping in the parasitic fungal genus Tolypocladium.</title>
        <authorList>
            <person name="Quandt C.A."/>
            <person name="Patterson W."/>
            <person name="Spatafora J.W."/>
        </authorList>
    </citation>
    <scope>NUCLEOTIDE SEQUENCE [LARGE SCALE GENOMIC DNA]</scope>
    <source>
        <strain evidence="2 3">CBS 113982</strain>
    </source>
</reference>
<proteinExistence type="predicted"/>
<dbReference type="STRING" id="45235.A0A2K3Q021"/>